<organism evidence="1 2">
    <name type="scientific">Pluteus cervinus</name>
    <dbReference type="NCBI Taxonomy" id="181527"/>
    <lineage>
        <taxon>Eukaryota</taxon>
        <taxon>Fungi</taxon>
        <taxon>Dikarya</taxon>
        <taxon>Basidiomycota</taxon>
        <taxon>Agaricomycotina</taxon>
        <taxon>Agaricomycetes</taxon>
        <taxon>Agaricomycetidae</taxon>
        <taxon>Agaricales</taxon>
        <taxon>Pluteineae</taxon>
        <taxon>Pluteaceae</taxon>
        <taxon>Pluteus</taxon>
    </lineage>
</organism>
<keyword evidence="2" id="KW-1185">Reference proteome</keyword>
<accession>A0ACD3A526</accession>
<name>A0ACD3A526_9AGAR</name>
<evidence type="ECO:0000313" key="2">
    <source>
        <dbReference type="Proteomes" id="UP000308600"/>
    </source>
</evidence>
<sequence>MAPTNTHLNNKGKARLRRAASPPTSTPPAPTSTHALTSTLENTNSNATDHNTTDTQPTSAKRVNESTNHPEATTTRSQSSDKKPSEWKELAQNCTKWRRLLRHNPTTSDTAGSSTIFATGGTTSAAVPTSASTTVVKDSTSQLGPVPQNDDKTTENTRIKLTVLPSLSTATPSSSAGQQNGVPYFTPHIQCQPAVPRRKLARDPKIHVPHLRHGAFILGPATLTREGQTIGVLGLPRVPVDVPWIHPNRRLRRHYAFKNLLDVDEAWSIMRLRIRHIKLRYARMDWAYDRRMLLGDEPEQEEEMLKKMKLVRKQWREGKKGEKEKGEAVLQDGDETEEEDEAETKVPPVQDDEVNEVSKDATEASPSTSSEDQTSKLTKDTTTLQTTTSLVSGQELTPSAPRDTSDEANKVNDPSKPTLSEQGVPESQVPPGDEDPRSVRGLKRTRDEEPTEPTWSQDDDERRPTRKCRTSSALFPVSAFIPPRADR</sequence>
<gene>
    <name evidence="1" type="ORF">BDN72DRAFT_904665</name>
</gene>
<evidence type="ECO:0000313" key="1">
    <source>
        <dbReference type="EMBL" id="TFK60812.1"/>
    </source>
</evidence>
<proteinExistence type="predicted"/>
<dbReference type="EMBL" id="ML208729">
    <property type="protein sequence ID" value="TFK60812.1"/>
    <property type="molecule type" value="Genomic_DNA"/>
</dbReference>
<dbReference type="Proteomes" id="UP000308600">
    <property type="component" value="Unassembled WGS sequence"/>
</dbReference>
<protein>
    <submittedName>
        <fullName evidence="1">Uncharacterized protein</fullName>
    </submittedName>
</protein>
<reference evidence="1 2" key="1">
    <citation type="journal article" date="2019" name="Nat. Ecol. Evol.">
        <title>Megaphylogeny resolves global patterns of mushroom evolution.</title>
        <authorList>
            <person name="Varga T."/>
            <person name="Krizsan K."/>
            <person name="Foldi C."/>
            <person name="Dima B."/>
            <person name="Sanchez-Garcia M."/>
            <person name="Sanchez-Ramirez S."/>
            <person name="Szollosi G.J."/>
            <person name="Szarkandi J.G."/>
            <person name="Papp V."/>
            <person name="Albert L."/>
            <person name="Andreopoulos W."/>
            <person name="Angelini C."/>
            <person name="Antonin V."/>
            <person name="Barry K.W."/>
            <person name="Bougher N.L."/>
            <person name="Buchanan P."/>
            <person name="Buyck B."/>
            <person name="Bense V."/>
            <person name="Catcheside P."/>
            <person name="Chovatia M."/>
            <person name="Cooper J."/>
            <person name="Damon W."/>
            <person name="Desjardin D."/>
            <person name="Finy P."/>
            <person name="Geml J."/>
            <person name="Haridas S."/>
            <person name="Hughes K."/>
            <person name="Justo A."/>
            <person name="Karasinski D."/>
            <person name="Kautmanova I."/>
            <person name="Kiss B."/>
            <person name="Kocsube S."/>
            <person name="Kotiranta H."/>
            <person name="LaButti K.M."/>
            <person name="Lechner B.E."/>
            <person name="Liimatainen K."/>
            <person name="Lipzen A."/>
            <person name="Lukacs Z."/>
            <person name="Mihaltcheva S."/>
            <person name="Morgado L.N."/>
            <person name="Niskanen T."/>
            <person name="Noordeloos M.E."/>
            <person name="Ohm R.A."/>
            <person name="Ortiz-Santana B."/>
            <person name="Ovrebo C."/>
            <person name="Racz N."/>
            <person name="Riley R."/>
            <person name="Savchenko A."/>
            <person name="Shiryaev A."/>
            <person name="Soop K."/>
            <person name="Spirin V."/>
            <person name="Szebenyi C."/>
            <person name="Tomsovsky M."/>
            <person name="Tulloss R.E."/>
            <person name="Uehling J."/>
            <person name="Grigoriev I.V."/>
            <person name="Vagvolgyi C."/>
            <person name="Papp T."/>
            <person name="Martin F.M."/>
            <person name="Miettinen O."/>
            <person name="Hibbett D.S."/>
            <person name="Nagy L.G."/>
        </authorList>
    </citation>
    <scope>NUCLEOTIDE SEQUENCE [LARGE SCALE GENOMIC DNA]</scope>
    <source>
        <strain evidence="1 2">NL-1719</strain>
    </source>
</reference>